<dbReference type="InterPro" id="IPR036388">
    <property type="entry name" value="WH-like_DNA-bd_sf"/>
</dbReference>
<dbReference type="GO" id="GO:0016987">
    <property type="term" value="F:sigma factor activity"/>
    <property type="evidence" value="ECO:0007669"/>
    <property type="project" value="UniProtKB-KW"/>
</dbReference>
<evidence type="ECO:0000256" key="2">
    <source>
        <dbReference type="ARBA" id="ARBA00023015"/>
    </source>
</evidence>
<dbReference type="Pfam" id="PF04542">
    <property type="entry name" value="Sigma70_r2"/>
    <property type="match status" value="1"/>
</dbReference>
<dbReference type="GO" id="GO:0006352">
    <property type="term" value="P:DNA-templated transcription initiation"/>
    <property type="evidence" value="ECO:0007669"/>
    <property type="project" value="InterPro"/>
</dbReference>
<organism evidence="7 8">
    <name type="scientific">Stygiobacter electus</name>
    <dbReference type="NCBI Taxonomy" id="3032292"/>
    <lineage>
        <taxon>Bacteria</taxon>
        <taxon>Pseudomonadati</taxon>
        <taxon>Ignavibacteriota</taxon>
        <taxon>Ignavibacteria</taxon>
        <taxon>Ignavibacteriales</taxon>
        <taxon>Melioribacteraceae</taxon>
        <taxon>Stygiobacter</taxon>
    </lineage>
</organism>
<dbReference type="SUPFAM" id="SSF88659">
    <property type="entry name" value="Sigma3 and sigma4 domains of RNA polymerase sigma factors"/>
    <property type="match status" value="1"/>
</dbReference>
<evidence type="ECO:0000259" key="6">
    <source>
        <dbReference type="Pfam" id="PF08281"/>
    </source>
</evidence>
<dbReference type="InterPro" id="IPR013324">
    <property type="entry name" value="RNA_pol_sigma_r3/r4-like"/>
</dbReference>
<dbReference type="PANTHER" id="PTHR43133:SF59">
    <property type="entry name" value="ECF RNA POLYMERASE SIGMA FACTOR SIGR"/>
    <property type="match status" value="1"/>
</dbReference>
<evidence type="ECO:0000256" key="1">
    <source>
        <dbReference type="ARBA" id="ARBA00010641"/>
    </source>
</evidence>
<dbReference type="PANTHER" id="PTHR43133">
    <property type="entry name" value="RNA POLYMERASE ECF-TYPE SIGMA FACTO"/>
    <property type="match status" value="1"/>
</dbReference>
<dbReference type="InterPro" id="IPR039425">
    <property type="entry name" value="RNA_pol_sigma-70-like"/>
</dbReference>
<keyword evidence="2" id="KW-0805">Transcription regulation</keyword>
<feature type="domain" description="RNA polymerase sigma-70 region 2" evidence="5">
    <location>
        <begin position="27"/>
        <end position="88"/>
    </location>
</feature>
<proteinExistence type="inferred from homology"/>
<evidence type="ECO:0000313" key="7">
    <source>
        <dbReference type="EMBL" id="MDF1611940.1"/>
    </source>
</evidence>
<dbReference type="Gene3D" id="1.10.1740.10">
    <property type="match status" value="1"/>
</dbReference>
<dbReference type="CDD" id="cd06171">
    <property type="entry name" value="Sigma70_r4"/>
    <property type="match status" value="1"/>
</dbReference>
<dbReference type="GO" id="GO:0003677">
    <property type="term" value="F:DNA binding"/>
    <property type="evidence" value="ECO:0007669"/>
    <property type="project" value="InterPro"/>
</dbReference>
<evidence type="ECO:0000259" key="5">
    <source>
        <dbReference type="Pfam" id="PF04542"/>
    </source>
</evidence>
<keyword evidence="3" id="KW-0731">Sigma factor</keyword>
<dbReference type="Proteomes" id="UP001221302">
    <property type="component" value="Unassembled WGS sequence"/>
</dbReference>
<dbReference type="RefSeq" id="WP_321535708.1">
    <property type="nucleotide sequence ID" value="NZ_JARGDL010000008.1"/>
</dbReference>
<sequence length="206" mass="24256">MDVIDNTGINKATKQLYEDFQREAIPHMAAVYNYALKITGDEDDANDLVQETYLKAFRFFDKFEKGTNCKAWLFRILKNSYINDYRKNVKEPNKVDYEDVQNFYENIQPNEISSSHYEQDAFSNLLDDEITKVMSTLPEDFRTIIILSDIEGFTYEEIADFVDIPVGTVRSRLHRARKMLYSLLYDYAKDKGYIKKNSKSQKKENK</sequence>
<dbReference type="InterPro" id="IPR014284">
    <property type="entry name" value="RNA_pol_sigma-70_dom"/>
</dbReference>
<keyword evidence="4" id="KW-0804">Transcription</keyword>
<dbReference type="AlphaFoldDB" id="A0AAE3TCH9"/>
<dbReference type="EMBL" id="JARGDL010000008">
    <property type="protein sequence ID" value="MDF1611940.1"/>
    <property type="molecule type" value="Genomic_DNA"/>
</dbReference>
<dbReference type="NCBIfam" id="TIGR02937">
    <property type="entry name" value="sigma70-ECF"/>
    <property type="match status" value="1"/>
</dbReference>
<keyword evidence="8" id="KW-1185">Reference proteome</keyword>
<evidence type="ECO:0000256" key="3">
    <source>
        <dbReference type="ARBA" id="ARBA00023082"/>
    </source>
</evidence>
<dbReference type="Gene3D" id="1.10.10.10">
    <property type="entry name" value="Winged helix-like DNA-binding domain superfamily/Winged helix DNA-binding domain"/>
    <property type="match status" value="1"/>
</dbReference>
<evidence type="ECO:0000313" key="8">
    <source>
        <dbReference type="Proteomes" id="UP001221302"/>
    </source>
</evidence>
<dbReference type="InterPro" id="IPR007627">
    <property type="entry name" value="RNA_pol_sigma70_r2"/>
</dbReference>
<evidence type="ECO:0000256" key="4">
    <source>
        <dbReference type="ARBA" id="ARBA00023163"/>
    </source>
</evidence>
<dbReference type="InterPro" id="IPR013249">
    <property type="entry name" value="RNA_pol_sigma70_r4_t2"/>
</dbReference>
<dbReference type="InterPro" id="IPR013325">
    <property type="entry name" value="RNA_pol_sigma_r2"/>
</dbReference>
<comment type="similarity">
    <text evidence="1">Belongs to the sigma-70 factor family. ECF subfamily.</text>
</comment>
<feature type="domain" description="RNA polymerase sigma factor 70 region 4 type 2" evidence="6">
    <location>
        <begin position="128"/>
        <end position="180"/>
    </location>
</feature>
<comment type="caution">
    <text evidence="7">The sequence shown here is derived from an EMBL/GenBank/DDBJ whole genome shotgun (WGS) entry which is preliminary data.</text>
</comment>
<gene>
    <name evidence="7" type="ORF">P0M35_07245</name>
</gene>
<protein>
    <submittedName>
        <fullName evidence="7">Sigma-70 family RNA polymerase sigma factor</fullName>
    </submittedName>
</protein>
<name>A0AAE3TCH9_9BACT</name>
<reference evidence="7" key="1">
    <citation type="submission" date="2023-03" db="EMBL/GenBank/DDBJ databases">
        <title>Stygiobacter electus gen. nov., sp. nov., facultatively anaerobic thermotolerant bacterium of the class Ignavibacteria from a well of Yessentuki mineral water deposit.</title>
        <authorList>
            <person name="Podosokorskaya O.A."/>
            <person name="Elcheninov A.G."/>
            <person name="Petrova N.F."/>
            <person name="Zavarzina D.G."/>
            <person name="Kublanov I.V."/>
            <person name="Merkel A.Y."/>
        </authorList>
    </citation>
    <scope>NUCLEOTIDE SEQUENCE</scope>
    <source>
        <strain evidence="7">09-Me</strain>
    </source>
</reference>
<accession>A0AAE3TCH9</accession>
<dbReference type="Pfam" id="PF08281">
    <property type="entry name" value="Sigma70_r4_2"/>
    <property type="match status" value="1"/>
</dbReference>
<dbReference type="SUPFAM" id="SSF88946">
    <property type="entry name" value="Sigma2 domain of RNA polymerase sigma factors"/>
    <property type="match status" value="1"/>
</dbReference>